<reference evidence="2 3" key="1">
    <citation type="submission" date="2019-07" db="EMBL/GenBank/DDBJ databases">
        <authorList>
            <person name="Cremers G."/>
        </authorList>
    </citation>
    <scope>NUCLEOTIDE SEQUENCE [LARGE SCALE GENOMIC DNA]</scope>
</reference>
<name>A0A564ZJK8_9BACT</name>
<protein>
    <recommendedName>
        <fullName evidence="4">LITAF domain-containing protein</fullName>
    </recommendedName>
</protein>
<organism evidence="2 3">
    <name type="scientific">Candidatus Methylomirabilis lanthanidiphila</name>
    <dbReference type="NCBI Taxonomy" id="2211376"/>
    <lineage>
        <taxon>Bacteria</taxon>
        <taxon>Candidatus Methylomirabilota</taxon>
        <taxon>Candidatus Methylomirabilia</taxon>
        <taxon>Candidatus Methylomirabilales</taxon>
        <taxon>Candidatus Methylomirabilaceae</taxon>
        <taxon>Candidatus Methylomirabilis</taxon>
    </lineage>
</organism>
<accession>A0A564ZJK8</accession>
<dbReference type="AlphaFoldDB" id="A0A564ZJK8"/>
<gene>
    <name evidence="2" type="ORF">MELA_01736</name>
</gene>
<feature type="transmembrane region" description="Helical" evidence="1">
    <location>
        <begin position="55"/>
        <end position="76"/>
    </location>
</feature>
<evidence type="ECO:0008006" key="4">
    <source>
        <dbReference type="Google" id="ProtNLM"/>
    </source>
</evidence>
<proteinExistence type="predicted"/>
<keyword evidence="3" id="KW-1185">Reference proteome</keyword>
<dbReference type="Proteomes" id="UP000334340">
    <property type="component" value="Unassembled WGS sequence"/>
</dbReference>
<dbReference type="EMBL" id="CABIKM010000026">
    <property type="protein sequence ID" value="VUZ85353.1"/>
    <property type="molecule type" value="Genomic_DNA"/>
</dbReference>
<evidence type="ECO:0000313" key="3">
    <source>
        <dbReference type="Proteomes" id="UP000334340"/>
    </source>
</evidence>
<evidence type="ECO:0000313" key="2">
    <source>
        <dbReference type="EMBL" id="VUZ85353.1"/>
    </source>
</evidence>
<feature type="transmembrane region" description="Helical" evidence="1">
    <location>
        <begin position="6"/>
        <end position="25"/>
    </location>
</feature>
<sequence length="113" mass="12288">MDALRWLIPLLALVVIFVVGGRAILSLSSRRSEEPLICTTCGAQTDMPHTKTRGLFAVEVVLWLAFVIPGLLYSLWRQSTRQKVCPTCGSATLIAANTPDGRKLAAKFSEGKS</sequence>
<keyword evidence="1" id="KW-0812">Transmembrane</keyword>
<evidence type="ECO:0000256" key="1">
    <source>
        <dbReference type="SAM" id="Phobius"/>
    </source>
</evidence>
<keyword evidence="1" id="KW-0472">Membrane</keyword>
<keyword evidence="1" id="KW-1133">Transmembrane helix</keyword>